<comment type="caution">
    <text evidence="1">The sequence shown here is derived from an EMBL/GenBank/DDBJ whole genome shotgun (WGS) entry which is preliminary data.</text>
</comment>
<dbReference type="EMBL" id="ACEQ02000003">
    <property type="protein sequence ID" value="EEZ76658.1"/>
    <property type="molecule type" value="Genomic_DNA"/>
</dbReference>
<reference evidence="1 2" key="1">
    <citation type="submission" date="2009-10" db="EMBL/GenBank/DDBJ databases">
        <authorList>
            <person name="Weinstock G."/>
            <person name="Sodergren E."/>
            <person name="Clifton S."/>
            <person name="Fulton L."/>
            <person name="Fulton B."/>
            <person name="Courtney L."/>
            <person name="Fronick C."/>
            <person name="Harrison M."/>
            <person name="Strong C."/>
            <person name="Farmer C."/>
            <person name="Delahaunty K."/>
            <person name="Markovic C."/>
            <person name="Hall O."/>
            <person name="Minx P."/>
            <person name="Tomlinson C."/>
            <person name="Mitreva M."/>
            <person name="Nelson J."/>
            <person name="Hou S."/>
            <person name="Wollam A."/>
            <person name="Pepin K.H."/>
            <person name="Johnson M."/>
            <person name="Bhonagiri V."/>
            <person name="Nash W.E."/>
            <person name="Warren W."/>
            <person name="Chinwalla A."/>
            <person name="Mardis E.R."/>
            <person name="Wilson R.K."/>
        </authorList>
    </citation>
    <scope>NUCLEOTIDE SEQUENCE [LARGE SCALE GENOMIC DNA]</scope>
    <source>
        <strain evidence="1 2">ATCC 23970</strain>
    </source>
</reference>
<dbReference type="Proteomes" id="UP000003843">
    <property type="component" value="Unassembled WGS sequence"/>
</dbReference>
<dbReference type="AlphaFoldDB" id="D0W755"/>
<name>D0W755_NEILA</name>
<sequence>MRILPVLRCGNQLNLLYAIIEDCNFGTIDRMHHHERLRGYAV</sequence>
<proteinExistence type="predicted"/>
<organism evidence="1 2">
    <name type="scientific">Neisseria lactamica ATCC 23970</name>
    <dbReference type="NCBI Taxonomy" id="546265"/>
    <lineage>
        <taxon>Bacteria</taxon>
        <taxon>Pseudomonadati</taxon>
        <taxon>Pseudomonadota</taxon>
        <taxon>Betaproteobacteria</taxon>
        <taxon>Neisseriales</taxon>
        <taxon>Neisseriaceae</taxon>
        <taxon>Neisseria</taxon>
    </lineage>
</organism>
<gene>
    <name evidence="1" type="ORF">NEILACOT_03351</name>
</gene>
<evidence type="ECO:0000313" key="1">
    <source>
        <dbReference type="EMBL" id="EEZ76658.1"/>
    </source>
</evidence>
<protein>
    <submittedName>
        <fullName evidence="1">Uncharacterized protein</fullName>
    </submittedName>
</protein>
<evidence type="ECO:0000313" key="2">
    <source>
        <dbReference type="Proteomes" id="UP000003843"/>
    </source>
</evidence>
<accession>D0W755</accession>